<sequence length="179" mass="19558">MESIFTTEKPQQKHWYQEPWMLLVIGGPAIVIVASFYLAFLAYKGADHVIAPDYYKRGLAINVDIRRDMAARERGLEAGLQIDESTRAVSLRLSGQGSLPPTLALRLSRPAGEGTEEIVLKANLLQAGAGVYRGKLDWPAALDANAAFLWQVNLDGGDWRLTSGWYGPIHAAVTIKPAG</sequence>
<protein>
    <recommendedName>
        <fullName evidence="4">Nitrogen fixation protein FixH</fullName>
    </recommendedName>
</protein>
<dbReference type="Proteomes" id="UP000266327">
    <property type="component" value="Unassembled WGS sequence"/>
</dbReference>
<feature type="transmembrane region" description="Helical" evidence="1">
    <location>
        <begin position="20"/>
        <end position="43"/>
    </location>
</feature>
<name>A0A3A3GKN8_9BURK</name>
<evidence type="ECO:0000256" key="1">
    <source>
        <dbReference type="SAM" id="Phobius"/>
    </source>
</evidence>
<reference evidence="3" key="1">
    <citation type="submission" date="2018-09" db="EMBL/GenBank/DDBJ databases">
        <authorList>
            <person name="Zhu H."/>
        </authorList>
    </citation>
    <scope>NUCLEOTIDE SEQUENCE [LARGE SCALE GENOMIC DNA]</scope>
    <source>
        <strain evidence="3">K1S02-23</strain>
    </source>
</reference>
<dbReference type="AlphaFoldDB" id="A0A3A3GKN8"/>
<evidence type="ECO:0000313" key="2">
    <source>
        <dbReference type="EMBL" id="RJG01530.1"/>
    </source>
</evidence>
<dbReference type="InterPro" id="IPR008620">
    <property type="entry name" value="FixH"/>
</dbReference>
<keyword evidence="1" id="KW-0812">Transmembrane</keyword>
<keyword evidence="3" id="KW-1185">Reference proteome</keyword>
<dbReference type="Pfam" id="PF05751">
    <property type="entry name" value="FixH"/>
    <property type="match status" value="1"/>
</dbReference>
<dbReference type="EMBL" id="QYUQ01000002">
    <property type="protein sequence ID" value="RJG01530.1"/>
    <property type="molecule type" value="Genomic_DNA"/>
</dbReference>
<evidence type="ECO:0000313" key="3">
    <source>
        <dbReference type="Proteomes" id="UP000266327"/>
    </source>
</evidence>
<keyword evidence="1" id="KW-0472">Membrane</keyword>
<dbReference type="OrthoDB" id="5295180at2"/>
<evidence type="ECO:0008006" key="4">
    <source>
        <dbReference type="Google" id="ProtNLM"/>
    </source>
</evidence>
<gene>
    <name evidence="2" type="ORF">D3878_07980</name>
</gene>
<proteinExistence type="predicted"/>
<accession>A0A3A3GKN8</accession>
<keyword evidence="1" id="KW-1133">Transmembrane helix</keyword>
<organism evidence="2 3">
    <name type="scientific">Noviherbaspirillum sedimenti</name>
    <dbReference type="NCBI Taxonomy" id="2320865"/>
    <lineage>
        <taxon>Bacteria</taxon>
        <taxon>Pseudomonadati</taxon>
        <taxon>Pseudomonadota</taxon>
        <taxon>Betaproteobacteria</taxon>
        <taxon>Burkholderiales</taxon>
        <taxon>Oxalobacteraceae</taxon>
        <taxon>Noviherbaspirillum</taxon>
    </lineage>
</organism>
<dbReference type="RefSeq" id="WP_119784978.1">
    <property type="nucleotide sequence ID" value="NZ_QYUQ01000002.1"/>
</dbReference>
<comment type="caution">
    <text evidence="2">The sequence shown here is derived from an EMBL/GenBank/DDBJ whole genome shotgun (WGS) entry which is preliminary data.</text>
</comment>